<sequence length="103" mass="11842">QITRRALFPGDSEIDQLFRIFRTLGTPDEAVWPGVTSMPDYKPSFPKWARQDFGKVVPPLDEEGRKLLAQMLHYDPNKRISAKAALGHPFFRDVTRAIPHLRL</sequence>
<comment type="caution">
    <text evidence="22">The sequence shown here is derived from an EMBL/GenBank/DDBJ whole genome shotgun (WGS) entry which is preliminary data.</text>
</comment>
<evidence type="ECO:0000256" key="16">
    <source>
        <dbReference type="ARBA" id="ARBA00023212"/>
    </source>
</evidence>
<dbReference type="EC" id="2.7.11.22" evidence="4"/>
<evidence type="ECO:0000256" key="18">
    <source>
        <dbReference type="ARBA" id="ARBA00023306"/>
    </source>
</evidence>
<dbReference type="GO" id="GO:0000307">
    <property type="term" value="C:cyclin-dependent protein kinase holoenzyme complex"/>
    <property type="evidence" value="ECO:0007669"/>
    <property type="project" value="TreeGrafter"/>
</dbReference>
<keyword evidence="17" id="KW-0539">Nucleus</keyword>
<dbReference type="InterPro" id="IPR050108">
    <property type="entry name" value="CDK"/>
</dbReference>
<dbReference type="GO" id="GO:0007165">
    <property type="term" value="P:signal transduction"/>
    <property type="evidence" value="ECO:0007669"/>
    <property type="project" value="TreeGrafter"/>
</dbReference>
<keyword evidence="14" id="KW-0067">ATP-binding</keyword>
<dbReference type="GO" id="GO:0030332">
    <property type="term" value="F:cyclin binding"/>
    <property type="evidence" value="ECO:0007669"/>
    <property type="project" value="TreeGrafter"/>
</dbReference>
<comment type="catalytic activity">
    <reaction evidence="19">
        <text>L-threonyl-[protein] + ATP = O-phospho-L-threonyl-[protein] + ADP + H(+)</text>
        <dbReference type="Rhea" id="RHEA:46608"/>
        <dbReference type="Rhea" id="RHEA-COMP:11060"/>
        <dbReference type="Rhea" id="RHEA-COMP:11605"/>
        <dbReference type="ChEBI" id="CHEBI:15378"/>
        <dbReference type="ChEBI" id="CHEBI:30013"/>
        <dbReference type="ChEBI" id="CHEBI:30616"/>
        <dbReference type="ChEBI" id="CHEBI:61977"/>
        <dbReference type="ChEBI" id="CHEBI:456216"/>
        <dbReference type="EC" id="2.7.11.22"/>
    </reaction>
</comment>
<dbReference type="InterPro" id="IPR000719">
    <property type="entry name" value="Prot_kinase_dom"/>
</dbReference>
<keyword evidence="10" id="KW-0479">Metal-binding</keyword>
<evidence type="ECO:0000256" key="4">
    <source>
        <dbReference type="ARBA" id="ARBA00012425"/>
    </source>
</evidence>
<dbReference type="GO" id="GO:0004693">
    <property type="term" value="F:cyclin-dependent protein serine/threonine kinase activity"/>
    <property type="evidence" value="ECO:0007669"/>
    <property type="project" value="UniProtKB-EC"/>
</dbReference>
<evidence type="ECO:0000313" key="23">
    <source>
        <dbReference type="Proteomes" id="UP000531151"/>
    </source>
</evidence>
<keyword evidence="16" id="KW-0206">Cytoskeleton</keyword>
<dbReference type="OrthoDB" id="1732493at2759"/>
<dbReference type="Proteomes" id="UP000531151">
    <property type="component" value="Unassembled WGS sequence"/>
</dbReference>
<dbReference type="GO" id="GO:0005634">
    <property type="term" value="C:nucleus"/>
    <property type="evidence" value="ECO:0007669"/>
    <property type="project" value="UniProtKB-SubCell"/>
</dbReference>
<name>A0A7K4JS02_GEOCA</name>
<comment type="catalytic activity">
    <reaction evidence="20">
        <text>L-seryl-[protein] + ATP = O-phospho-L-seryl-[protein] + ADP + H(+)</text>
        <dbReference type="Rhea" id="RHEA:17989"/>
        <dbReference type="Rhea" id="RHEA-COMP:9863"/>
        <dbReference type="Rhea" id="RHEA-COMP:11604"/>
        <dbReference type="ChEBI" id="CHEBI:15378"/>
        <dbReference type="ChEBI" id="CHEBI:29999"/>
        <dbReference type="ChEBI" id="CHEBI:30616"/>
        <dbReference type="ChEBI" id="CHEBI:83421"/>
        <dbReference type="ChEBI" id="CHEBI:456216"/>
        <dbReference type="EC" id="2.7.11.22"/>
    </reaction>
</comment>
<evidence type="ECO:0000256" key="8">
    <source>
        <dbReference type="ARBA" id="ARBA00022618"/>
    </source>
</evidence>
<protein>
    <recommendedName>
        <fullName evidence="4">cyclin-dependent kinase</fullName>
        <ecNumber evidence="4">2.7.11.22</ecNumber>
    </recommendedName>
</protein>
<keyword evidence="23" id="KW-1185">Reference proteome</keyword>
<evidence type="ECO:0000259" key="21">
    <source>
        <dbReference type="PROSITE" id="PS50011"/>
    </source>
</evidence>
<keyword evidence="13 22" id="KW-0418">Kinase</keyword>
<dbReference type="GO" id="GO:0051301">
    <property type="term" value="P:cell division"/>
    <property type="evidence" value="ECO:0007669"/>
    <property type="project" value="UniProtKB-KW"/>
</dbReference>
<comment type="cofactor">
    <cofactor evidence="1">
        <name>Mg(2+)</name>
        <dbReference type="ChEBI" id="CHEBI:18420"/>
    </cofactor>
</comment>
<keyword evidence="18" id="KW-0131">Cell cycle</keyword>
<evidence type="ECO:0000256" key="7">
    <source>
        <dbReference type="ARBA" id="ARBA00022553"/>
    </source>
</evidence>
<keyword evidence="8" id="KW-0132">Cell division</keyword>
<dbReference type="PANTHER" id="PTHR24056">
    <property type="entry name" value="CELL DIVISION PROTEIN KINASE"/>
    <property type="match status" value="1"/>
</dbReference>
<evidence type="ECO:0000256" key="19">
    <source>
        <dbReference type="ARBA" id="ARBA00047811"/>
    </source>
</evidence>
<dbReference type="Gene3D" id="1.10.510.10">
    <property type="entry name" value="Transferase(Phosphotransferase) domain 1"/>
    <property type="match status" value="1"/>
</dbReference>
<keyword evidence="9" id="KW-0808">Transferase</keyword>
<dbReference type="GO" id="GO:0046872">
    <property type="term" value="F:metal ion binding"/>
    <property type="evidence" value="ECO:0007669"/>
    <property type="project" value="UniProtKB-KW"/>
</dbReference>
<evidence type="ECO:0000256" key="14">
    <source>
        <dbReference type="ARBA" id="ARBA00022840"/>
    </source>
</evidence>
<organism evidence="22 23">
    <name type="scientific">Geococcyx californianus</name>
    <name type="common">Greater roadrunner</name>
    <name type="synonym">Saurothera californiana</name>
    <dbReference type="NCBI Taxonomy" id="8947"/>
    <lineage>
        <taxon>Eukaryota</taxon>
        <taxon>Metazoa</taxon>
        <taxon>Chordata</taxon>
        <taxon>Craniata</taxon>
        <taxon>Vertebrata</taxon>
        <taxon>Euteleostomi</taxon>
        <taxon>Archelosauria</taxon>
        <taxon>Archosauria</taxon>
        <taxon>Dinosauria</taxon>
        <taxon>Saurischia</taxon>
        <taxon>Theropoda</taxon>
        <taxon>Coelurosauria</taxon>
        <taxon>Aves</taxon>
        <taxon>Neognathae</taxon>
        <taxon>Neoaves</taxon>
        <taxon>Otidimorphae</taxon>
        <taxon>Cuculiformes</taxon>
        <taxon>Neomorphidae</taxon>
        <taxon>Geococcyx</taxon>
    </lineage>
</organism>
<evidence type="ECO:0000256" key="2">
    <source>
        <dbReference type="ARBA" id="ARBA00004123"/>
    </source>
</evidence>
<dbReference type="PROSITE" id="PS50011">
    <property type="entry name" value="PROTEIN_KINASE_DOM"/>
    <property type="match status" value="1"/>
</dbReference>
<keyword evidence="15" id="KW-0460">Magnesium</keyword>
<dbReference type="GO" id="GO:0000082">
    <property type="term" value="P:G1/S transition of mitotic cell cycle"/>
    <property type="evidence" value="ECO:0007669"/>
    <property type="project" value="TreeGrafter"/>
</dbReference>
<accession>A0A7K4JS02</accession>
<evidence type="ECO:0000256" key="5">
    <source>
        <dbReference type="ARBA" id="ARBA00022490"/>
    </source>
</evidence>
<reference evidence="22 23" key="1">
    <citation type="submission" date="2019-09" db="EMBL/GenBank/DDBJ databases">
        <title>Bird 10,000 Genomes (B10K) Project - Family phase.</title>
        <authorList>
            <person name="Zhang G."/>
        </authorList>
    </citation>
    <scope>NUCLEOTIDE SEQUENCE [LARGE SCALE GENOMIC DNA]</scope>
    <source>
        <strain evidence="22">B10K-CU-031-07</strain>
        <tissue evidence="22">Muscle</tissue>
    </source>
</reference>
<dbReference type="GO" id="GO:0005524">
    <property type="term" value="F:ATP binding"/>
    <property type="evidence" value="ECO:0007669"/>
    <property type="project" value="UniProtKB-KW"/>
</dbReference>
<evidence type="ECO:0000256" key="6">
    <source>
        <dbReference type="ARBA" id="ARBA00022527"/>
    </source>
</evidence>
<comment type="subcellular location">
    <subcellularLocation>
        <location evidence="3">Cytoplasm</location>
        <location evidence="3">Cytoskeleton</location>
        <location evidence="3">Microtubule organizing center</location>
        <location evidence="3">Centrosome</location>
    </subcellularLocation>
    <subcellularLocation>
        <location evidence="2">Nucleus</location>
    </subcellularLocation>
</comment>
<feature type="domain" description="Protein kinase" evidence="21">
    <location>
        <begin position="1"/>
        <end position="91"/>
    </location>
</feature>
<keyword evidence="12" id="KW-0498">Mitosis</keyword>
<dbReference type="InterPro" id="IPR011009">
    <property type="entry name" value="Kinase-like_dom_sf"/>
</dbReference>
<evidence type="ECO:0000256" key="11">
    <source>
        <dbReference type="ARBA" id="ARBA00022741"/>
    </source>
</evidence>
<evidence type="ECO:0000256" key="13">
    <source>
        <dbReference type="ARBA" id="ARBA00022777"/>
    </source>
</evidence>
<evidence type="ECO:0000313" key="22">
    <source>
        <dbReference type="EMBL" id="NWH68122.1"/>
    </source>
</evidence>
<evidence type="ECO:0000256" key="1">
    <source>
        <dbReference type="ARBA" id="ARBA00001946"/>
    </source>
</evidence>
<evidence type="ECO:0000256" key="15">
    <source>
        <dbReference type="ARBA" id="ARBA00022842"/>
    </source>
</evidence>
<proteinExistence type="predicted"/>
<dbReference type="GO" id="GO:0010468">
    <property type="term" value="P:regulation of gene expression"/>
    <property type="evidence" value="ECO:0007669"/>
    <property type="project" value="TreeGrafter"/>
</dbReference>
<evidence type="ECO:0000256" key="10">
    <source>
        <dbReference type="ARBA" id="ARBA00022723"/>
    </source>
</evidence>
<keyword evidence="7" id="KW-0597">Phosphoprotein</keyword>
<evidence type="ECO:0000256" key="12">
    <source>
        <dbReference type="ARBA" id="ARBA00022776"/>
    </source>
</evidence>
<dbReference type="SUPFAM" id="SSF56112">
    <property type="entry name" value="Protein kinase-like (PK-like)"/>
    <property type="match status" value="1"/>
</dbReference>
<dbReference type="GO" id="GO:0010389">
    <property type="term" value="P:regulation of G2/M transition of mitotic cell cycle"/>
    <property type="evidence" value="ECO:0007669"/>
    <property type="project" value="TreeGrafter"/>
</dbReference>
<dbReference type="EMBL" id="VWPV01061647">
    <property type="protein sequence ID" value="NWH68122.1"/>
    <property type="molecule type" value="Genomic_DNA"/>
</dbReference>
<dbReference type="GO" id="GO:0005737">
    <property type="term" value="C:cytoplasm"/>
    <property type="evidence" value="ECO:0007669"/>
    <property type="project" value="TreeGrafter"/>
</dbReference>
<feature type="non-terminal residue" evidence="22">
    <location>
        <position position="1"/>
    </location>
</feature>
<keyword evidence="11" id="KW-0547">Nucleotide-binding</keyword>
<dbReference type="FunFam" id="1.10.510.10:FF:000457">
    <property type="entry name" value="cyclin-dependent kinase 2 isoform X4"/>
    <property type="match status" value="1"/>
</dbReference>
<evidence type="ECO:0000256" key="20">
    <source>
        <dbReference type="ARBA" id="ARBA00048367"/>
    </source>
</evidence>
<evidence type="ECO:0000256" key="17">
    <source>
        <dbReference type="ARBA" id="ARBA00023242"/>
    </source>
</evidence>
<keyword evidence="5" id="KW-0963">Cytoplasm</keyword>
<dbReference type="GO" id="GO:0005813">
    <property type="term" value="C:centrosome"/>
    <property type="evidence" value="ECO:0007669"/>
    <property type="project" value="UniProtKB-SubCell"/>
</dbReference>
<evidence type="ECO:0000256" key="9">
    <source>
        <dbReference type="ARBA" id="ARBA00022679"/>
    </source>
</evidence>
<gene>
    <name evidence="22" type="primary">Cdk2_1</name>
    <name evidence="22" type="ORF">GEOCAL_R14017</name>
</gene>
<dbReference type="PANTHER" id="PTHR24056:SF521">
    <property type="entry name" value="CYCLIN-DEPENDENT KINASE 2"/>
    <property type="match status" value="1"/>
</dbReference>
<feature type="non-terminal residue" evidence="22">
    <location>
        <position position="103"/>
    </location>
</feature>
<keyword evidence="6" id="KW-0723">Serine/threonine-protein kinase</keyword>
<dbReference type="AlphaFoldDB" id="A0A7K4JS02"/>
<evidence type="ECO:0000256" key="3">
    <source>
        <dbReference type="ARBA" id="ARBA00004300"/>
    </source>
</evidence>